<feature type="region of interest" description="Disordered" evidence="1">
    <location>
        <begin position="937"/>
        <end position="972"/>
    </location>
</feature>
<feature type="compositionally biased region" description="Basic residues" evidence="1">
    <location>
        <begin position="150"/>
        <end position="159"/>
    </location>
</feature>
<dbReference type="EMBL" id="KV454479">
    <property type="protein sequence ID" value="ODV61683.1"/>
    <property type="molecule type" value="Genomic_DNA"/>
</dbReference>
<evidence type="ECO:0000256" key="1">
    <source>
        <dbReference type="SAM" id="MobiDB-lite"/>
    </source>
</evidence>
<reference evidence="4" key="1">
    <citation type="submission" date="2016-05" db="EMBL/GenBank/DDBJ databases">
        <title>Comparative genomics of biotechnologically important yeasts.</title>
        <authorList>
            <consortium name="DOE Joint Genome Institute"/>
            <person name="Riley R."/>
            <person name="Haridas S."/>
            <person name="Wolfe K.H."/>
            <person name="Lopes M.R."/>
            <person name="Hittinger C.T."/>
            <person name="Goker M."/>
            <person name="Salamov A."/>
            <person name="Wisecaver J."/>
            <person name="Long T.M."/>
            <person name="Aerts A.L."/>
            <person name="Barry K."/>
            <person name="Choi C."/>
            <person name="Clum A."/>
            <person name="Coughlan A.Y."/>
            <person name="Deshpande S."/>
            <person name="Douglass A.P."/>
            <person name="Hanson S.J."/>
            <person name="Klenk H.-P."/>
            <person name="Labutti K."/>
            <person name="Lapidus A."/>
            <person name="Lindquist E."/>
            <person name="Lipzen A."/>
            <person name="Meier-Kolthoff J.P."/>
            <person name="Ohm R.A."/>
            <person name="Otillar R.P."/>
            <person name="Pangilinan J."/>
            <person name="Peng Y."/>
            <person name="Rokas A."/>
            <person name="Rosa C.A."/>
            <person name="Scheuner C."/>
            <person name="Sibirny A.A."/>
            <person name="Slot J.C."/>
            <person name="Stielow J.B."/>
            <person name="Sun H."/>
            <person name="Kurtzman C.P."/>
            <person name="Blackwell M."/>
            <person name="Grigoriev I.V."/>
            <person name="Jeffries T.W."/>
        </authorList>
    </citation>
    <scope>NUCLEOTIDE SEQUENCE [LARGE SCALE GENOMIC DNA]</scope>
    <source>
        <strain evidence="4">DSM 1968</strain>
    </source>
</reference>
<evidence type="ECO:0000313" key="3">
    <source>
        <dbReference type="EMBL" id="ODV61683.1"/>
    </source>
</evidence>
<organism evidence="3 4">
    <name type="scientific">Ascoidea rubescens DSM 1968</name>
    <dbReference type="NCBI Taxonomy" id="1344418"/>
    <lineage>
        <taxon>Eukaryota</taxon>
        <taxon>Fungi</taxon>
        <taxon>Dikarya</taxon>
        <taxon>Ascomycota</taxon>
        <taxon>Saccharomycotina</taxon>
        <taxon>Saccharomycetes</taxon>
        <taxon>Ascoideaceae</taxon>
        <taxon>Ascoidea</taxon>
    </lineage>
</organism>
<feature type="region of interest" description="Disordered" evidence="1">
    <location>
        <begin position="207"/>
        <end position="227"/>
    </location>
</feature>
<dbReference type="InParanoid" id="A0A1D2VJE3"/>
<dbReference type="OrthoDB" id="9975114at2759"/>
<feature type="compositionally biased region" description="Low complexity" evidence="1">
    <location>
        <begin position="561"/>
        <end position="599"/>
    </location>
</feature>
<dbReference type="STRING" id="1344418.A0A1D2VJE3"/>
<dbReference type="InterPro" id="IPR000313">
    <property type="entry name" value="PWWP_dom"/>
</dbReference>
<dbReference type="GeneID" id="30962843"/>
<proteinExistence type="predicted"/>
<dbReference type="SUPFAM" id="SSF63748">
    <property type="entry name" value="Tudor/PWWP/MBT"/>
    <property type="match status" value="1"/>
</dbReference>
<gene>
    <name evidence="3" type="ORF">ASCRUDRAFT_144302</name>
</gene>
<dbReference type="RefSeq" id="XP_020047990.1">
    <property type="nucleotide sequence ID" value="XM_020189207.1"/>
</dbReference>
<feature type="compositionally biased region" description="Basic and acidic residues" evidence="1">
    <location>
        <begin position="870"/>
        <end position="900"/>
    </location>
</feature>
<feature type="compositionally biased region" description="Basic and acidic residues" evidence="1">
    <location>
        <begin position="306"/>
        <end position="320"/>
    </location>
</feature>
<feature type="compositionally biased region" description="Polar residues" evidence="1">
    <location>
        <begin position="442"/>
        <end position="459"/>
    </location>
</feature>
<feature type="compositionally biased region" description="Basic and acidic residues" evidence="1">
    <location>
        <begin position="949"/>
        <end position="972"/>
    </location>
</feature>
<dbReference type="Pfam" id="PF00855">
    <property type="entry name" value="PWWP"/>
    <property type="match status" value="1"/>
</dbReference>
<feature type="domain" description="PWWP" evidence="2">
    <location>
        <begin position="5"/>
        <end position="78"/>
    </location>
</feature>
<feature type="compositionally biased region" description="Basic and acidic residues" evidence="1">
    <location>
        <begin position="265"/>
        <end position="298"/>
    </location>
</feature>
<keyword evidence="4" id="KW-1185">Reference proteome</keyword>
<feature type="region of interest" description="Disordered" evidence="1">
    <location>
        <begin position="418"/>
        <end position="626"/>
    </location>
</feature>
<dbReference type="AlphaFoldDB" id="A0A1D2VJE3"/>
<feature type="region of interest" description="Disordered" evidence="1">
    <location>
        <begin position="676"/>
        <end position="703"/>
    </location>
</feature>
<feature type="region of interest" description="Disordered" evidence="1">
    <location>
        <begin position="870"/>
        <end position="909"/>
    </location>
</feature>
<evidence type="ECO:0000313" key="4">
    <source>
        <dbReference type="Proteomes" id="UP000095038"/>
    </source>
</evidence>
<feature type="compositionally biased region" description="Polar residues" evidence="1">
    <location>
        <begin position="542"/>
        <end position="551"/>
    </location>
</feature>
<feature type="compositionally biased region" description="Basic and acidic residues" evidence="1">
    <location>
        <begin position="506"/>
        <end position="534"/>
    </location>
</feature>
<feature type="region of interest" description="Disordered" evidence="1">
    <location>
        <begin position="259"/>
        <end position="337"/>
    </location>
</feature>
<feature type="compositionally biased region" description="Low complexity" evidence="1">
    <location>
        <begin position="467"/>
        <end position="488"/>
    </location>
</feature>
<protein>
    <recommendedName>
        <fullName evidence="2">PWWP domain-containing protein</fullName>
    </recommendedName>
</protein>
<accession>A0A1D2VJE3</accession>
<dbReference type="Gene3D" id="2.30.30.140">
    <property type="match status" value="1"/>
</dbReference>
<sequence>MAWYEPDECPEDVLKERLKKKGILYLVAFYNDNCYYWANTKELEILTDSKIKHKDKRILLSNHSLRKQLNKAYNMALKIPTINDFRNQVLHSSARNTINEKDEAVIDQTGYNNDYSERSATKSLKKINSKTMSQRSEKVPTTPGFSQSKQIKKKIKSNSKPRSSGITKGTTESPKSKPDNDSLDGSRLTSLKTEKVKNNIIKNEDFKEQLEQNTRNKHSKKLTDTNKNFDIKENSEILITKENHHNIEKSLQENSEVLEKRKKNHEKEQSPKKNYQDKSYQDVKTIKTEHTHTQELKNLKTQVEIPSKKIENKSRDKDHQYGNSNEESEISNELKEELQERKKKIKLEILSKEKNFQKFPSKSNFDQKVKSKSLKTSTVIKKEDIKGFLKEKASNRKKISTISKVSIKREEELLKFDLKKQSSKQSFKQPSKDGSKKDLQNDTRSSGSLSSTINQSASTETRKRKMSVANSKSRTSSRSGSMSSSKLSIELNLKTPGKSTKLVTLKSERLENLQRNKTIKDVHLLHKKDKIEPSKKRRSLSPPISESSNEVQFKKRRKSNTIKSESSASTSASLPSTASSTSSSSSASIVANSTSASNITKNKRTNQFADTKTIKKKKKDNSDLIHPIDKNFNHPIKEKTKILLKKDRLVKSKILNDNTGTNLQDTNKTNIVEKEIGDDKRKPQNGIANKNHQSEQIVKSEDNKISLPQKSKIETKKISKNGGKKQDLLLKTAWGFRFELQKNLIEKANLTDEELKKQAAVFKELEEFNMTLEYLASTKLYKVLREILQKKELELNDTYKFHLKSKILLVKWKQFIMEIKNLKSSDSQKQNPENESIATVATELQITDSVDEKSILKKISNNDVSIPTKETLEGEKISPKTNGLRDKESDERNKTNDKQEGTSQVNKTLKVSASKTEFFGDHFTSVKDNENSLKKLTELDKTENLNNKDAIEPTKQSENHDEVKNKSLDLRG</sequence>
<feature type="compositionally biased region" description="Polar residues" evidence="1">
    <location>
        <begin position="686"/>
        <end position="697"/>
    </location>
</feature>
<name>A0A1D2VJE3_9ASCO</name>
<evidence type="ECO:0000259" key="2">
    <source>
        <dbReference type="Pfam" id="PF00855"/>
    </source>
</evidence>
<dbReference type="Proteomes" id="UP000095038">
    <property type="component" value="Unassembled WGS sequence"/>
</dbReference>
<feature type="compositionally biased region" description="Basic and acidic residues" evidence="1">
    <location>
        <begin position="430"/>
        <end position="441"/>
    </location>
</feature>
<feature type="region of interest" description="Disordered" evidence="1">
    <location>
        <begin position="109"/>
        <end position="195"/>
    </location>
</feature>